<dbReference type="NCBIfam" id="TIGR00778">
    <property type="entry name" value="ahpD_dom"/>
    <property type="match status" value="1"/>
</dbReference>
<dbReference type="Gene3D" id="1.20.1290.10">
    <property type="entry name" value="AhpD-like"/>
    <property type="match status" value="1"/>
</dbReference>
<dbReference type="Proteomes" id="UP000093053">
    <property type="component" value="Chromosome"/>
</dbReference>
<feature type="domain" description="Carboxymuconolactone decarboxylase-like" evidence="1">
    <location>
        <begin position="11"/>
        <end position="92"/>
    </location>
</feature>
<dbReference type="InterPro" id="IPR004675">
    <property type="entry name" value="AhpD_core"/>
</dbReference>
<dbReference type="InterPro" id="IPR003779">
    <property type="entry name" value="CMD-like"/>
</dbReference>
<accession>A0A1B2HIJ3</accession>
<dbReference type="GO" id="GO:0051920">
    <property type="term" value="F:peroxiredoxin activity"/>
    <property type="evidence" value="ECO:0007669"/>
    <property type="project" value="InterPro"/>
</dbReference>
<reference evidence="2 3" key="1">
    <citation type="submission" date="2016-07" db="EMBL/GenBank/DDBJ databases">
        <title>Complete genome sequence of the Lentzea guizhouensis DHS C013.</title>
        <authorList>
            <person name="Cao C."/>
        </authorList>
    </citation>
    <scope>NUCLEOTIDE SEQUENCE [LARGE SCALE GENOMIC DNA]</scope>
    <source>
        <strain evidence="2 3">DHS C013</strain>
    </source>
</reference>
<dbReference type="RefSeq" id="WP_065915935.1">
    <property type="nucleotide sequence ID" value="NZ_CP016793.1"/>
</dbReference>
<organism evidence="2 3">
    <name type="scientific">Lentzea guizhouensis</name>
    <dbReference type="NCBI Taxonomy" id="1586287"/>
    <lineage>
        <taxon>Bacteria</taxon>
        <taxon>Bacillati</taxon>
        <taxon>Actinomycetota</taxon>
        <taxon>Actinomycetes</taxon>
        <taxon>Pseudonocardiales</taxon>
        <taxon>Pseudonocardiaceae</taxon>
        <taxon>Lentzea</taxon>
    </lineage>
</organism>
<dbReference type="STRING" id="1586287.BBK82_17315"/>
<dbReference type="AlphaFoldDB" id="A0A1B2HIJ3"/>
<dbReference type="PANTHER" id="PTHR34846">
    <property type="entry name" value="4-CARBOXYMUCONOLACTONE DECARBOXYLASE FAMILY PROTEIN (AFU_ORTHOLOGUE AFUA_6G11590)"/>
    <property type="match status" value="1"/>
</dbReference>
<keyword evidence="2" id="KW-0560">Oxidoreductase</keyword>
<dbReference type="KEGG" id="led:BBK82_17315"/>
<evidence type="ECO:0000259" key="1">
    <source>
        <dbReference type="Pfam" id="PF02627"/>
    </source>
</evidence>
<proteinExistence type="predicted"/>
<name>A0A1B2HIJ3_9PSEU</name>
<evidence type="ECO:0000313" key="2">
    <source>
        <dbReference type="EMBL" id="ANZ37548.1"/>
    </source>
</evidence>
<dbReference type="OrthoDB" id="5185109at2"/>
<protein>
    <submittedName>
        <fullName evidence="2">Alkylhydroperoxidase</fullName>
    </submittedName>
</protein>
<keyword evidence="2" id="KW-0575">Peroxidase</keyword>
<gene>
    <name evidence="2" type="ORF">BBK82_17315</name>
</gene>
<dbReference type="Pfam" id="PF02627">
    <property type="entry name" value="CMD"/>
    <property type="match status" value="1"/>
</dbReference>
<dbReference type="EMBL" id="CP016793">
    <property type="protein sequence ID" value="ANZ37548.1"/>
    <property type="molecule type" value="Genomic_DNA"/>
</dbReference>
<dbReference type="PANTHER" id="PTHR34846:SF7">
    <property type="entry name" value="BLL7811 PROTEIN"/>
    <property type="match status" value="1"/>
</dbReference>
<keyword evidence="3" id="KW-1185">Reference proteome</keyword>
<dbReference type="InterPro" id="IPR029032">
    <property type="entry name" value="AhpD-like"/>
</dbReference>
<evidence type="ECO:0000313" key="3">
    <source>
        <dbReference type="Proteomes" id="UP000093053"/>
    </source>
</evidence>
<dbReference type="SUPFAM" id="SSF69118">
    <property type="entry name" value="AhpD-like"/>
    <property type="match status" value="1"/>
</dbReference>
<sequence length="141" mass="15398">MRIANPVLSVPGAMQALLALSEAAAATGVDKDLAELICLRVSIINGCGACIDYHTKLLREADVDDRKIYAIAGWRDVPYYTDAERAAFALAEQVTHVRVSDEVWDEAAKHFDEKQLAGLMLVIGAINLWNRMNVGTQQKAA</sequence>